<dbReference type="EMBL" id="PP511717">
    <property type="protein sequence ID" value="XCD06836.1"/>
    <property type="molecule type" value="Genomic_DNA"/>
</dbReference>
<accession>A0AAU8AZQ4</accession>
<organism evidence="1">
    <name type="scientific">Dulem virus 228</name>
    <dbReference type="NCBI Taxonomy" id="3145705"/>
    <lineage>
        <taxon>Viruses</taxon>
        <taxon>Monodnaviria</taxon>
        <taxon>Sangervirae</taxon>
        <taxon>Phixviricota</taxon>
        <taxon>Malgrandaviricetes</taxon>
        <taxon>Petitvirales</taxon>
        <taxon>Microviridae</taxon>
        <taxon>Microvirus</taxon>
    </lineage>
</organism>
<evidence type="ECO:0000313" key="1">
    <source>
        <dbReference type="EMBL" id="XCD05234.1"/>
    </source>
</evidence>
<proteinExistence type="predicted"/>
<reference evidence="1" key="1">
    <citation type="submission" date="2024-03" db="EMBL/GenBank/DDBJ databases">
        <title>Diverse circular DNA viruses in blood, oral, and fecal samples of captive lemurs.</title>
        <authorList>
            <person name="Paietta E.N."/>
            <person name="Kraberger S."/>
            <person name="Lund M.C."/>
            <person name="Custer J.M."/>
            <person name="Vargas K.M."/>
            <person name="Ehmke E.E."/>
            <person name="Yoder A.D."/>
            <person name="Varsani A."/>
        </authorList>
    </citation>
    <scope>NUCLEOTIDE SEQUENCE</scope>
    <source>
        <strain evidence="1">Duke_24FS_50</strain>
        <strain evidence="2">Duke_26_35</strain>
    </source>
</reference>
<evidence type="ECO:0000313" key="2">
    <source>
        <dbReference type="EMBL" id="XCD06836.1"/>
    </source>
</evidence>
<sequence length="101" mass="10777">MLGYSIPELEAHPIHRPVEGDVTVKQNQALTPAQIADYTAKGIAVSSSQNLVFDEGVPNPGPLPLEQRRGIDVADVWNASKTASKKLKSAIKSAKSSEPTN</sequence>
<protein>
    <submittedName>
        <fullName evidence="1">Uncharacterized protein</fullName>
    </submittedName>
</protein>
<name>A0AAU8AZQ4_9VIRU</name>
<dbReference type="EMBL" id="PP511533">
    <property type="protein sequence ID" value="XCD05234.1"/>
    <property type="molecule type" value="Genomic_DNA"/>
</dbReference>